<sequence>MDRREHEPHLCCYDPEQLLNPWIRSIGVSLAALTAVACVAGSASSGTTGTEWIAAWGAAMHEAMPLNASNFSCRNAERVSADGTQIRIRLTNQFVRTPTTFNRVTVAQRGTDSTIVPATLHEVTFGGRPVVTIPAGGEVFSDPVPMPVTAGEQLAVSVFSAGSVTEYPNHELGLVGEYCTDFGGGAGDHTADPGPYPGRGINVAWVSGIEVAGGHTTGAVIVLGDSVADGAHATVNTFSTWPDVLSRRLQAAGTPLSVVNEGVAGNALITPGGIGPTAAQRFDRDVLGHHGARTVIIAEGSNDLYLGTDAATLIDGLKQLADRAHAAGLRVIGATVTPRRGGWFGDDDAKDTNRVQVNQFIRTDDHFDAVIDFDAIVRNTDPNYPHAGAPDYQNWVNPAWDSGDRIHLNDSGYAVMADSIDLSILN</sequence>
<dbReference type="EMBL" id="JBHMBK010000080">
    <property type="protein sequence ID" value="MFB9691287.1"/>
    <property type="molecule type" value="Genomic_DNA"/>
</dbReference>
<comment type="caution">
    <text evidence="2">The sequence shown here is derived from an EMBL/GenBank/DDBJ whole genome shotgun (WGS) entry which is preliminary data.</text>
</comment>
<reference evidence="2 3" key="1">
    <citation type="submission" date="2024-09" db="EMBL/GenBank/DDBJ databases">
        <authorList>
            <person name="Sun Q."/>
            <person name="Mori K."/>
        </authorList>
    </citation>
    <scope>NUCLEOTIDE SEQUENCE [LARGE SCALE GENOMIC DNA]</scope>
    <source>
        <strain evidence="2 3">JCM 13852</strain>
    </source>
</reference>
<feature type="domain" description="SGNH hydrolase-type esterase" evidence="1">
    <location>
        <begin position="222"/>
        <end position="415"/>
    </location>
</feature>
<dbReference type="Pfam" id="PF13472">
    <property type="entry name" value="Lipase_GDSL_2"/>
    <property type="match status" value="1"/>
</dbReference>
<name>A0ABV5UIQ5_9PSEU</name>
<evidence type="ECO:0000259" key="1">
    <source>
        <dbReference type="Pfam" id="PF13472"/>
    </source>
</evidence>
<dbReference type="InterPro" id="IPR053140">
    <property type="entry name" value="GDSL_Rv0518-like"/>
</dbReference>
<dbReference type="Gene3D" id="3.40.50.1110">
    <property type="entry name" value="SGNH hydrolase"/>
    <property type="match status" value="1"/>
</dbReference>
<dbReference type="PANTHER" id="PTHR43784:SF2">
    <property type="entry name" value="GDSL-LIKE LIPASE_ACYLHYDROLASE, PUTATIVE (AFU_ORTHOLOGUE AFUA_2G00820)-RELATED"/>
    <property type="match status" value="1"/>
</dbReference>
<evidence type="ECO:0000313" key="2">
    <source>
        <dbReference type="EMBL" id="MFB9691287.1"/>
    </source>
</evidence>
<accession>A0ABV5UIQ5</accession>
<dbReference type="SUPFAM" id="SSF52266">
    <property type="entry name" value="SGNH hydrolase"/>
    <property type="match status" value="1"/>
</dbReference>
<dbReference type="Proteomes" id="UP001589535">
    <property type="component" value="Unassembled WGS sequence"/>
</dbReference>
<dbReference type="PANTHER" id="PTHR43784">
    <property type="entry name" value="GDSL-LIKE LIPASE/ACYLHYDROLASE, PUTATIVE (AFU_ORTHOLOGUE AFUA_2G00820)-RELATED"/>
    <property type="match status" value="1"/>
</dbReference>
<keyword evidence="3" id="KW-1185">Reference proteome</keyword>
<protein>
    <submittedName>
        <fullName evidence="2">GDSL-type esterase/lipase family protein</fullName>
    </submittedName>
</protein>
<organism evidence="2 3">
    <name type="scientific">Amycolatopsis plumensis</name>
    <dbReference type="NCBI Taxonomy" id="236508"/>
    <lineage>
        <taxon>Bacteria</taxon>
        <taxon>Bacillati</taxon>
        <taxon>Actinomycetota</taxon>
        <taxon>Actinomycetes</taxon>
        <taxon>Pseudonocardiales</taxon>
        <taxon>Pseudonocardiaceae</taxon>
        <taxon>Amycolatopsis</taxon>
    </lineage>
</organism>
<dbReference type="InterPro" id="IPR013830">
    <property type="entry name" value="SGNH_hydro"/>
</dbReference>
<gene>
    <name evidence="2" type="ORF">ACFFTO_44560</name>
</gene>
<dbReference type="InterPro" id="IPR036514">
    <property type="entry name" value="SGNH_hydro_sf"/>
</dbReference>
<proteinExistence type="predicted"/>
<evidence type="ECO:0000313" key="3">
    <source>
        <dbReference type="Proteomes" id="UP001589535"/>
    </source>
</evidence>
<dbReference type="RefSeq" id="WP_378208036.1">
    <property type="nucleotide sequence ID" value="NZ_JBHMBK010000080.1"/>
</dbReference>